<dbReference type="PANTHER" id="PTHR35174:SF3">
    <property type="entry name" value="BLL7171 PROTEIN"/>
    <property type="match status" value="1"/>
</dbReference>
<reference evidence="3" key="1">
    <citation type="submission" date="2021-04" db="EMBL/GenBank/DDBJ databases">
        <title>Luteolibacter sp. 32A isolated from the skin of an Anderson's salamander (Ambystoma andersonii).</title>
        <authorList>
            <person name="Spergser J."/>
            <person name="Busse H.-J."/>
        </authorList>
    </citation>
    <scope>NUCLEOTIDE SEQUENCE</scope>
    <source>
        <strain evidence="3">32A</strain>
    </source>
</reference>
<dbReference type="Gene3D" id="3.30.70.1060">
    <property type="entry name" value="Dimeric alpha+beta barrel"/>
    <property type="match status" value="1"/>
</dbReference>
<protein>
    <submittedName>
        <fullName evidence="3">YciI family protein</fullName>
    </submittedName>
</protein>
<dbReference type="InterPro" id="IPR005545">
    <property type="entry name" value="YCII"/>
</dbReference>
<name>A0A975J141_9BACT</name>
<proteinExistence type="inferred from homology"/>
<comment type="similarity">
    <text evidence="1">Belongs to the YciI family.</text>
</comment>
<dbReference type="InterPro" id="IPR011008">
    <property type="entry name" value="Dimeric_a/b-barrel"/>
</dbReference>
<organism evidence="3 4">
    <name type="scientific">Luteolibacter ambystomatis</name>
    <dbReference type="NCBI Taxonomy" id="2824561"/>
    <lineage>
        <taxon>Bacteria</taxon>
        <taxon>Pseudomonadati</taxon>
        <taxon>Verrucomicrobiota</taxon>
        <taxon>Verrucomicrobiia</taxon>
        <taxon>Verrucomicrobiales</taxon>
        <taxon>Verrucomicrobiaceae</taxon>
        <taxon>Luteolibacter</taxon>
    </lineage>
</organism>
<dbReference type="Pfam" id="PF03795">
    <property type="entry name" value="YCII"/>
    <property type="match status" value="1"/>
</dbReference>
<dbReference type="Proteomes" id="UP000676169">
    <property type="component" value="Chromosome"/>
</dbReference>
<dbReference type="AlphaFoldDB" id="A0A975J141"/>
<dbReference type="RefSeq" id="WP_211632517.1">
    <property type="nucleotide sequence ID" value="NZ_CP073100.1"/>
</dbReference>
<evidence type="ECO:0000259" key="2">
    <source>
        <dbReference type="Pfam" id="PF03795"/>
    </source>
</evidence>
<gene>
    <name evidence="3" type="ORF">KBB96_03915</name>
</gene>
<accession>A0A975J141</accession>
<evidence type="ECO:0000313" key="4">
    <source>
        <dbReference type="Proteomes" id="UP000676169"/>
    </source>
</evidence>
<dbReference type="PANTHER" id="PTHR35174">
    <property type="entry name" value="BLL7171 PROTEIN-RELATED"/>
    <property type="match status" value="1"/>
</dbReference>
<sequence length="121" mass="12935">MQFVLLIIHADPARWNSLTTDQRNEVHEACGVWHQELVDKGVAVHAVGLQAPDTTTVVRQKSGSVIVTDGPFSESKEVIGGFEIIDCASKEEAIAIAGRFPALDAGAVIEVRPTVTGPCKD</sequence>
<dbReference type="SUPFAM" id="SSF54909">
    <property type="entry name" value="Dimeric alpha+beta barrel"/>
    <property type="match status" value="1"/>
</dbReference>
<keyword evidence="4" id="KW-1185">Reference proteome</keyword>
<dbReference type="EMBL" id="CP073100">
    <property type="protein sequence ID" value="QUE52039.1"/>
    <property type="molecule type" value="Genomic_DNA"/>
</dbReference>
<evidence type="ECO:0000256" key="1">
    <source>
        <dbReference type="ARBA" id="ARBA00007689"/>
    </source>
</evidence>
<feature type="domain" description="YCII-related" evidence="2">
    <location>
        <begin position="2"/>
        <end position="111"/>
    </location>
</feature>
<dbReference type="KEGG" id="lamb:KBB96_03915"/>
<evidence type="ECO:0000313" key="3">
    <source>
        <dbReference type="EMBL" id="QUE52039.1"/>
    </source>
</evidence>